<proteinExistence type="predicted"/>
<dbReference type="AlphaFoldDB" id="A0A919HT22"/>
<sequence>MCANSDAVFQRLAHALLHENRIAGVKAAGDIGGRDQLQQRAIAGAAFAEVGI</sequence>
<comment type="caution">
    <text evidence="1">The sequence shown here is derived from an EMBL/GenBank/DDBJ whole genome shotgun (WGS) entry which is preliminary data.</text>
</comment>
<reference evidence="1" key="1">
    <citation type="submission" date="2020-10" db="EMBL/GenBank/DDBJ databases">
        <title>Genome Sequence of ESBL Producing Zambian Clinical Strains.</title>
        <authorList>
            <person name="Shawa M."/>
            <person name="Furuta Y."/>
            <person name="Simbotwe M."/>
            <person name="Mulenga E."/>
            <person name="Mubanga M."/>
            <person name="Mulenga G."/>
            <person name="Kaile C."/>
            <person name="Zorigt T."/>
            <person name="Hang'ombe B."/>
            <person name="Higashi H."/>
        </authorList>
    </citation>
    <scope>NUCLEOTIDE SEQUENCE</scope>
    <source>
        <strain evidence="1">Zam_UTH_09</strain>
    </source>
</reference>
<evidence type="ECO:0000313" key="2">
    <source>
        <dbReference type="Proteomes" id="UP000655094"/>
    </source>
</evidence>
<dbReference type="EMBL" id="BNFF01000001">
    <property type="protein sequence ID" value="GHK53197.1"/>
    <property type="molecule type" value="Genomic_DNA"/>
</dbReference>
<name>A0A919HT22_KLEPN</name>
<evidence type="ECO:0000313" key="1">
    <source>
        <dbReference type="EMBL" id="GHK53197.1"/>
    </source>
</evidence>
<gene>
    <name evidence="1" type="ORF">KPZU09_29330</name>
</gene>
<dbReference type="Proteomes" id="UP000655094">
    <property type="component" value="Unassembled WGS sequence"/>
</dbReference>
<accession>A0A919HT22</accession>
<protein>
    <submittedName>
        <fullName evidence="1">Uncharacterized protein</fullName>
    </submittedName>
</protein>
<organism evidence="1 2">
    <name type="scientific">Klebsiella pneumoniae</name>
    <dbReference type="NCBI Taxonomy" id="573"/>
    <lineage>
        <taxon>Bacteria</taxon>
        <taxon>Pseudomonadati</taxon>
        <taxon>Pseudomonadota</taxon>
        <taxon>Gammaproteobacteria</taxon>
        <taxon>Enterobacterales</taxon>
        <taxon>Enterobacteriaceae</taxon>
        <taxon>Klebsiella/Raoultella group</taxon>
        <taxon>Klebsiella</taxon>
        <taxon>Klebsiella pneumoniae complex</taxon>
    </lineage>
</organism>